<dbReference type="EMBL" id="JAELXS010000001">
    <property type="protein sequence ID" value="MBJ6120307.1"/>
    <property type="molecule type" value="Genomic_DNA"/>
</dbReference>
<evidence type="ECO:0000256" key="1">
    <source>
        <dbReference type="ARBA" id="ARBA00022729"/>
    </source>
</evidence>
<dbReference type="InterPro" id="IPR041205">
    <property type="entry name" value="ScsC_N"/>
</dbReference>
<keyword evidence="3" id="KW-1015">Disulfide bond</keyword>
<comment type="caution">
    <text evidence="6">The sequence shown here is derived from an EMBL/GenBank/DDBJ whole genome shotgun (WGS) entry which is preliminary data.</text>
</comment>
<keyword evidence="2" id="KW-0560">Oxidoreductase</keyword>
<keyword evidence="7" id="KW-1185">Reference proteome</keyword>
<evidence type="ECO:0000256" key="4">
    <source>
        <dbReference type="ARBA" id="ARBA00023284"/>
    </source>
</evidence>
<evidence type="ECO:0000259" key="5">
    <source>
        <dbReference type="PROSITE" id="PS51352"/>
    </source>
</evidence>
<sequence length="233" mass="24152">MTRWTIALVALAGGLAGGGAVYGLGQAGGAGTDVRSYLLAHPEVIPEAMQKLQEREAGASVAANRPAIVTPFASAWAGNPKGDVTLVEYYDYNCGYCRASLPMIHQLIERDPKLRVVFRELPILADTSRSAARISLVAALQGKFAAFHDALYAGGRVTDATIAAAAKTAGIDPGQIASVAPRVDAEIAKNMETAARLGVSGTPAWVVGDRILSGALPIEELERAIAAARSGTA</sequence>
<dbReference type="CDD" id="cd03023">
    <property type="entry name" value="DsbA_Com1_like"/>
    <property type="match status" value="1"/>
</dbReference>
<feature type="domain" description="Thioredoxin" evidence="5">
    <location>
        <begin position="61"/>
        <end position="230"/>
    </location>
</feature>
<evidence type="ECO:0000313" key="7">
    <source>
        <dbReference type="Proteomes" id="UP000640426"/>
    </source>
</evidence>
<dbReference type="PANTHER" id="PTHR13887:SF14">
    <property type="entry name" value="DISULFIDE BOND FORMATION PROTEIN D"/>
    <property type="match status" value="1"/>
</dbReference>
<dbReference type="InterPro" id="IPR017937">
    <property type="entry name" value="Thioredoxin_CS"/>
</dbReference>
<reference evidence="7" key="1">
    <citation type="submission" date="2020-12" db="EMBL/GenBank/DDBJ databases">
        <title>Hymenobacter sp.</title>
        <authorList>
            <person name="Kim M.K."/>
        </authorList>
    </citation>
    <scope>NUCLEOTIDE SEQUENCE [LARGE SCALE GENOMIC DNA]</scope>
    <source>
        <strain evidence="7">BT553</strain>
    </source>
</reference>
<proteinExistence type="predicted"/>
<evidence type="ECO:0000256" key="3">
    <source>
        <dbReference type="ARBA" id="ARBA00023157"/>
    </source>
</evidence>
<dbReference type="Gene3D" id="3.40.30.10">
    <property type="entry name" value="Glutaredoxin"/>
    <property type="match status" value="1"/>
</dbReference>
<dbReference type="PROSITE" id="PS00194">
    <property type="entry name" value="THIOREDOXIN_1"/>
    <property type="match status" value="1"/>
</dbReference>
<dbReference type="Proteomes" id="UP000640426">
    <property type="component" value="Unassembled WGS sequence"/>
</dbReference>
<dbReference type="InterPro" id="IPR013766">
    <property type="entry name" value="Thioredoxin_domain"/>
</dbReference>
<dbReference type="Pfam" id="PF01323">
    <property type="entry name" value="DSBA"/>
    <property type="match status" value="1"/>
</dbReference>
<name>A0ABS0XJV3_9SPHN</name>
<dbReference type="InterPro" id="IPR001853">
    <property type="entry name" value="DSBA-like_thioredoxin_dom"/>
</dbReference>
<evidence type="ECO:0000256" key="2">
    <source>
        <dbReference type="ARBA" id="ARBA00023002"/>
    </source>
</evidence>
<keyword evidence="1" id="KW-0732">Signal</keyword>
<dbReference type="PANTHER" id="PTHR13887">
    <property type="entry name" value="GLUTATHIONE S-TRANSFERASE KAPPA"/>
    <property type="match status" value="1"/>
</dbReference>
<keyword evidence="4" id="KW-0676">Redox-active center</keyword>
<dbReference type="InterPro" id="IPR036249">
    <property type="entry name" value="Thioredoxin-like_sf"/>
</dbReference>
<organism evidence="6 7">
    <name type="scientific">Sphingomonas mollis</name>
    <dbReference type="NCBI Taxonomy" id="2795726"/>
    <lineage>
        <taxon>Bacteria</taxon>
        <taxon>Pseudomonadati</taxon>
        <taxon>Pseudomonadota</taxon>
        <taxon>Alphaproteobacteria</taxon>
        <taxon>Sphingomonadales</taxon>
        <taxon>Sphingomonadaceae</taxon>
        <taxon>Sphingomonas</taxon>
    </lineage>
</organism>
<dbReference type="Pfam" id="PF18312">
    <property type="entry name" value="ScsC_N"/>
    <property type="match status" value="1"/>
</dbReference>
<accession>A0ABS0XJV3</accession>
<gene>
    <name evidence="6" type="ORF">JAO74_00730</name>
</gene>
<dbReference type="PROSITE" id="PS51352">
    <property type="entry name" value="THIOREDOXIN_2"/>
    <property type="match status" value="1"/>
</dbReference>
<dbReference type="RefSeq" id="WP_199034052.1">
    <property type="nucleotide sequence ID" value="NZ_JAELXS010000001.1"/>
</dbReference>
<evidence type="ECO:0000313" key="6">
    <source>
        <dbReference type="EMBL" id="MBJ6120307.1"/>
    </source>
</evidence>
<protein>
    <submittedName>
        <fullName evidence="6">DsbA family protein</fullName>
    </submittedName>
</protein>
<dbReference type="SUPFAM" id="SSF52833">
    <property type="entry name" value="Thioredoxin-like"/>
    <property type="match status" value="1"/>
</dbReference>